<accession>A0A2R6XZG0</accession>
<sequence>MFVIRITLNIPFSEIHAETYQAHLARIEQYKQKGEIVANGAFLDGSGGMILYKGSEQGVRAYVDDDPLVKSGAVDVDIKGWDGQFV</sequence>
<dbReference type="EMBL" id="PEBX01000071">
    <property type="protein sequence ID" value="PTQ55804.1"/>
    <property type="molecule type" value="Genomic_DNA"/>
</dbReference>
<evidence type="ECO:0000256" key="1">
    <source>
        <dbReference type="ARBA" id="ARBA00007689"/>
    </source>
</evidence>
<evidence type="ECO:0000313" key="3">
    <source>
        <dbReference type="EMBL" id="PTQ55804.1"/>
    </source>
</evidence>
<gene>
    <name evidence="3" type="ORF">BSOLF_1455</name>
</gene>
<feature type="domain" description="YCII-related" evidence="2">
    <location>
        <begin position="1"/>
        <end position="81"/>
    </location>
</feature>
<dbReference type="AlphaFoldDB" id="A0A2R6XZG0"/>
<comment type="similarity">
    <text evidence="1">Belongs to the YciI family.</text>
</comment>
<dbReference type="Gene3D" id="3.30.70.1060">
    <property type="entry name" value="Dimeric alpha+beta barrel"/>
    <property type="match status" value="1"/>
</dbReference>
<proteinExistence type="inferred from homology"/>
<evidence type="ECO:0000313" key="4">
    <source>
        <dbReference type="Proteomes" id="UP000244338"/>
    </source>
</evidence>
<dbReference type="InterPro" id="IPR011008">
    <property type="entry name" value="Dimeric_a/b-barrel"/>
</dbReference>
<dbReference type="InterPro" id="IPR005545">
    <property type="entry name" value="YCII"/>
</dbReference>
<dbReference type="SUPFAM" id="SSF54909">
    <property type="entry name" value="Dimeric alpha+beta barrel"/>
    <property type="match status" value="1"/>
</dbReference>
<comment type="caution">
    <text evidence="3">The sequence shown here is derived from an EMBL/GenBank/DDBJ whole genome shotgun (WGS) entry which is preliminary data.</text>
</comment>
<protein>
    <recommendedName>
        <fullName evidence="2">YCII-related domain-containing protein</fullName>
    </recommendedName>
</protein>
<name>A0A2R6XZG0_9BACL</name>
<organism evidence="3 4">
    <name type="scientific">Candidatus Carbonibacillus altaicus</name>
    <dbReference type="NCBI Taxonomy" id="2163959"/>
    <lineage>
        <taxon>Bacteria</taxon>
        <taxon>Bacillati</taxon>
        <taxon>Bacillota</taxon>
        <taxon>Bacilli</taxon>
        <taxon>Bacillales</taxon>
        <taxon>Candidatus Carbonibacillus</taxon>
    </lineage>
</organism>
<reference evidence="4" key="1">
    <citation type="journal article" date="2018" name="Sci. Rep.">
        <title>Lignite coal burning seam in the remote Altai Mountains harbors a hydrogen-driven thermophilic microbial community.</title>
        <authorList>
            <person name="Kadnikov V.V."/>
            <person name="Mardanov A.V."/>
            <person name="Ivasenko D.A."/>
            <person name="Antsiferov D.V."/>
            <person name="Beletsky A.V."/>
            <person name="Karnachuk O.V."/>
            <person name="Ravin N.V."/>
        </authorList>
    </citation>
    <scope>NUCLEOTIDE SEQUENCE [LARGE SCALE GENOMIC DNA]</scope>
</reference>
<dbReference type="Pfam" id="PF03795">
    <property type="entry name" value="YCII"/>
    <property type="match status" value="1"/>
</dbReference>
<dbReference type="Proteomes" id="UP000244338">
    <property type="component" value="Unassembled WGS sequence"/>
</dbReference>
<evidence type="ECO:0000259" key="2">
    <source>
        <dbReference type="Pfam" id="PF03795"/>
    </source>
</evidence>